<accession>A0ABY7NNN3</accession>
<feature type="chain" id="PRO_5045740533" description="DUF11 domain-containing protein" evidence="1">
    <location>
        <begin position="22"/>
        <end position="156"/>
    </location>
</feature>
<evidence type="ECO:0000313" key="3">
    <source>
        <dbReference type="Proteomes" id="UP001210865"/>
    </source>
</evidence>
<dbReference type="NCBIfam" id="TIGR01451">
    <property type="entry name" value="B_ant_repeat"/>
    <property type="match status" value="1"/>
</dbReference>
<dbReference type="EMBL" id="CP115174">
    <property type="protein sequence ID" value="WBO23149.1"/>
    <property type="molecule type" value="Genomic_DNA"/>
</dbReference>
<keyword evidence="3" id="KW-1185">Reference proteome</keyword>
<gene>
    <name evidence="2" type="ORF">PBT88_03135</name>
</gene>
<name>A0ABY7NNN3_9SPHN</name>
<dbReference type="RefSeq" id="WP_270077784.1">
    <property type="nucleotide sequence ID" value="NZ_CP115174.1"/>
</dbReference>
<evidence type="ECO:0000313" key="2">
    <source>
        <dbReference type="EMBL" id="WBO23149.1"/>
    </source>
</evidence>
<feature type="signal peptide" evidence="1">
    <location>
        <begin position="1"/>
        <end position="21"/>
    </location>
</feature>
<reference evidence="2 3" key="1">
    <citation type="submission" date="2022-12" db="EMBL/GenBank/DDBJ databases">
        <title>Sphingomonas abieness sp. nov., an endophytic bacterium isolated from Abies koreana.</title>
        <authorList>
            <person name="Jiang L."/>
            <person name="Lee J."/>
        </authorList>
    </citation>
    <scope>NUCLEOTIDE SEQUENCE [LARGE SCALE GENOMIC DNA]</scope>
    <source>
        <strain evidence="3">PAMB 00755</strain>
    </source>
</reference>
<evidence type="ECO:0000256" key="1">
    <source>
        <dbReference type="SAM" id="SignalP"/>
    </source>
</evidence>
<evidence type="ECO:0008006" key="4">
    <source>
        <dbReference type="Google" id="ProtNLM"/>
    </source>
</evidence>
<protein>
    <recommendedName>
        <fullName evidence="4">DUF11 domain-containing protein</fullName>
    </recommendedName>
</protein>
<organism evidence="2 3">
    <name type="scientific">Sphingomonas abietis</name>
    <dbReference type="NCBI Taxonomy" id="3012344"/>
    <lineage>
        <taxon>Bacteria</taxon>
        <taxon>Pseudomonadati</taxon>
        <taxon>Pseudomonadota</taxon>
        <taxon>Alphaproteobacteria</taxon>
        <taxon>Sphingomonadales</taxon>
        <taxon>Sphingomonadaceae</taxon>
        <taxon>Sphingomonas</taxon>
    </lineage>
</organism>
<keyword evidence="1" id="KW-0732">Signal</keyword>
<dbReference type="Proteomes" id="UP001210865">
    <property type="component" value="Chromosome"/>
</dbReference>
<proteinExistence type="predicted"/>
<dbReference type="InterPro" id="IPR047589">
    <property type="entry name" value="DUF11_rpt"/>
</dbReference>
<sequence>MMLRYGLCAAIAVATALPAFAAPVELVTKVLAEQRTAAKDGTTQIALTPAARVTPGDRIVYEISYRNTGSQPIGNFVVSNPLPKDVAYMAPAAGSPAPDLSVDGSTFGPLATLRVKGPKGDLRPAIATDVKAVRWRLAEPLAAGGSGQFAFRAMLK</sequence>